<organism evidence="2 3">
    <name type="scientific">Variibacter gotjawalensis</name>
    <dbReference type="NCBI Taxonomy" id="1333996"/>
    <lineage>
        <taxon>Bacteria</taxon>
        <taxon>Pseudomonadati</taxon>
        <taxon>Pseudomonadota</taxon>
        <taxon>Alphaproteobacteria</taxon>
        <taxon>Hyphomicrobiales</taxon>
        <taxon>Nitrobacteraceae</taxon>
        <taxon>Variibacter</taxon>
    </lineage>
</organism>
<accession>A0A0S3PNJ2</accession>
<keyword evidence="3" id="KW-1185">Reference proteome</keyword>
<feature type="compositionally biased region" description="Polar residues" evidence="1">
    <location>
        <begin position="23"/>
        <end position="46"/>
    </location>
</feature>
<evidence type="ECO:0000313" key="2">
    <source>
        <dbReference type="EMBL" id="BAT57509.1"/>
    </source>
</evidence>
<protein>
    <submittedName>
        <fullName evidence="2">Uncharacterized protein</fullName>
    </submittedName>
</protein>
<sequence>MYYVAHNGNRLKMVLGTKRKTTHPFSPSNDLAPNTLSNWNNSNGGF</sequence>
<dbReference type="AlphaFoldDB" id="A0A0S3PNJ2"/>
<evidence type="ECO:0000256" key="1">
    <source>
        <dbReference type="SAM" id="MobiDB-lite"/>
    </source>
</evidence>
<proteinExistence type="predicted"/>
<dbReference type="EMBL" id="AP014946">
    <property type="protein sequence ID" value="BAT57509.1"/>
    <property type="molecule type" value="Genomic_DNA"/>
</dbReference>
<dbReference type="Proteomes" id="UP000236884">
    <property type="component" value="Chromosome"/>
</dbReference>
<reference evidence="2 3" key="1">
    <citation type="submission" date="2015-08" db="EMBL/GenBank/DDBJ databases">
        <title>Investigation of the bacterial diversity of lava forest soil.</title>
        <authorList>
            <person name="Lee J.S."/>
        </authorList>
    </citation>
    <scope>NUCLEOTIDE SEQUENCE [LARGE SCALE GENOMIC DNA]</scope>
    <source>
        <strain evidence="2 3">GJW-30</strain>
    </source>
</reference>
<name>A0A0S3PNJ2_9BRAD</name>
<gene>
    <name evidence="2" type="ORF">GJW-30_1_00014</name>
</gene>
<evidence type="ECO:0000313" key="3">
    <source>
        <dbReference type="Proteomes" id="UP000236884"/>
    </source>
</evidence>
<dbReference type="KEGG" id="vgo:GJW-30_1_00014"/>
<feature type="region of interest" description="Disordered" evidence="1">
    <location>
        <begin position="17"/>
        <end position="46"/>
    </location>
</feature>